<dbReference type="PROSITE" id="PS50102">
    <property type="entry name" value="RRM"/>
    <property type="match status" value="1"/>
</dbReference>
<dbReference type="SUPFAM" id="SSF54928">
    <property type="entry name" value="RNA-binding domain, RBD"/>
    <property type="match status" value="1"/>
</dbReference>
<evidence type="ECO:0000256" key="1">
    <source>
        <dbReference type="ARBA" id="ARBA00022884"/>
    </source>
</evidence>
<dbReference type="RefSeq" id="XP_037163104.1">
    <property type="nucleotide sequence ID" value="XM_037310144.1"/>
</dbReference>
<comment type="caution">
    <text evidence="5">The sequence shown here is derived from an EMBL/GenBank/DDBJ whole genome shotgun (WGS) entry which is preliminary data.</text>
</comment>
<feature type="domain" description="RRM" evidence="4">
    <location>
        <begin position="92"/>
        <end position="174"/>
    </location>
</feature>
<proteinExistence type="predicted"/>
<dbReference type="EMBL" id="JACCJC010000035">
    <property type="protein sequence ID" value="KAF6233687.1"/>
    <property type="molecule type" value="Genomic_DNA"/>
</dbReference>
<dbReference type="Pfam" id="PF00076">
    <property type="entry name" value="RRM_1"/>
    <property type="match status" value="1"/>
</dbReference>
<evidence type="ECO:0000256" key="3">
    <source>
        <dbReference type="SAM" id="MobiDB-lite"/>
    </source>
</evidence>
<dbReference type="Proteomes" id="UP000578531">
    <property type="component" value="Unassembled WGS sequence"/>
</dbReference>
<dbReference type="OrthoDB" id="167718at2759"/>
<evidence type="ECO:0000256" key="2">
    <source>
        <dbReference type="PROSITE-ProRule" id="PRU00176"/>
    </source>
</evidence>
<dbReference type="SMART" id="SM00360">
    <property type="entry name" value="RRM"/>
    <property type="match status" value="1"/>
</dbReference>
<dbReference type="PANTHER" id="PTHR23236">
    <property type="entry name" value="EUKARYOTIC TRANSLATION INITIATION FACTOR 4B/4H"/>
    <property type="match status" value="1"/>
</dbReference>
<evidence type="ECO:0000313" key="5">
    <source>
        <dbReference type="EMBL" id="KAF6233687.1"/>
    </source>
</evidence>
<feature type="region of interest" description="Disordered" evidence="3">
    <location>
        <begin position="156"/>
        <end position="243"/>
    </location>
</feature>
<gene>
    <name evidence="5" type="ORF">HO173_008244</name>
</gene>
<dbReference type="InterPro" id="IPR034228">
    <property type="entry name" value="Nop6_RRM"/>
</dbReference>
<feature type="compositionally biased region" description="Basic and acidic residues" evidence="3">
    <location>
        <begin position="189"/>
        <end position="208"/>
    </location>
</feature>
<evidence type="ECO:0000259" key="4">
    <source>
        <dbReference type="PROSITE" id="PS50102"/>
    </source>
</evidence>
<dbReference type="FunFam" id="3.30.70.330:FF:000376">
    <property type="entry name" value="Putative RNA binding protein"/>
    <property type="match status" value="1"/>
</dbReference>
<dbReference type="GO" id="GO:0019843">
    <property type="term" value="F:rRNA binding"/>
    <property type="evidence" value="ECO:0007669"/>
    <property type="project" value="TreeGrafter"/>
</dbReference>
<sequence>MGSDLKRKEARKRKFEGQHSESLLDAGVKSGLEGTSAGGPLQKKSNQAPPPPSSLERIPTAEKIATRKVAVVDESTDQGKEEESATQKAQRFIVFIGNLPYTATDESVSKHFAKINPKSIRHRKEKGTEKSKGFAFLEFEGYDRMKTCLKLYHQSDFEDGESPARKLNVELTAGGGGGKSKDRKSKLRAKNERLNEQRKRRNQEEEKRKKVPQKDSQPTHALGNNGDIHPSRRSRVATDSLNL</sequence>
<dbReference type="InterPro" id="IPR035979">
    <property type="entry name" value="RBD_domain_sf"/>
</dbReference>
<dbReference type="AlphaFoldDB" id="A0A8H6L320"/>
<organism evidence="5 6">
    <name type="scientific">Letharia columbiana</name>
    <dbReference type="NCBI Taxonomy" id="112416"/>
    <lineage>
        <taxon>Eukaryota</taxon>
        <taxon>Fungi</taxon>
        <taxon>Dikarya</taxon>
        <taxon>Ascomycota</taxon>
        <taxon>Pezizomycotina</taxon>
        <taxon>Lecanoromycetes</taxon>
        <taxon>OSLEUM clade</taxon>
        <taxon>Lecanoromycetidae</taxon>
        <taxon>Lecanorales</taxon>
        <taxon>Lecanorineae</taxon>
        <taxon>Parmeliaceae</taxon>
        <taxon>Letharia</taxon>
    </lineage>
</organism>
<evidence type="ECO:0000313" key="6">
    <source>
        <dbReference type="Proteomes" id="UP000578531"/>
    </source>
</evidence>
<feature type="region of interest" description="Disordered" evidence="3">
    <location>
        <begin position="1"/>
        <end position="87"/>
    </location>
</feature>
<dbReference type="CDD" id="cd12400">
    <property type="entry name" value="RRM_Nop6"/>
    <property type="match status" value="1"/>
</dbReference>
<name>A0A8H6L320_9LECA</name>
<dbReference type="InterPro" id="IPR000504">
    <property type="entry name" value="RRM_dom"/>
</dbReference>
<dbReference type="PANTHER" id="PTHR23236:SF51">
    <property type="entry name" value="NUCLEOLAR PROTEIN 6"/>
    <property type="match status" value="1"/>
</dbReference>
<feature type="region of interest" description="Disordered" evidence="3">
    <location>
        <begin position="106"/>
        <end position="129"/>
    </location>
</feature>
<keyword evidence="6" id="KW-1185">Reference proteome</keyword>
<dbReference type="GO" id="GO:0042274">
    <property type="term" value="P:ribosomal small subunit biogenesis"/>
    <property type="evidence" value="ECO:0007669"/>
    <property type="project" value="TreeGrafter"/>
</dbReference>
<dbReference type="GeneID" id="59289900"/>
<dbReference type="GO" id="GO:0005730">
    <property type="term" value="C:nucleolus"/>
    <property type="evidence" value="ECO:0007669"/>
    <property type="project" value="TreeGrafter"/>
</dbReference>
<reference evidence="5 6" key="1">
    <citation type="journal article" date="2020" name="Genomics">
        <title>Complete, high-quality genomes from long-read metagenomic sequencing of two wolf lichen thalli reveals enigmatic genome architecture.</title>
        <authorList>
            <person name="McKenzie S.K."/>
            <person name="Walston R.F."/>
            <person name="Allen J.L."/>
        </authorList>
    </citation>
    <scope>NUCLEOTIDE SEQUENCE [LARGE SCALE GENOMIC DNA]</scope>
    <source>
        <strain evidence="5">WasteWater2</strain>
    </source>
</reference>
<dbReference type="Gene3D" id="3.30.70.330">
    <property type="match status" value="1"/>
</dbReference>
<dbReference type="InterPro" id="IPR012677">
    <property type="entry name" value="Nucleotide-bd_a/b_plait_sf"/>
</dbReference>
<protein>
    <recommendedName>
        <fullName evidence="4">RRM domain-containing protein</fullName>
    </recommendedName>
</protein>
<keyword evidence="1 2" id="KW-0694">RNA-binding</keyword>
<accession>A0A8H6L320</accession>